<dbReference type="PANTHER" id="PTHR43335:SF4">
    <property type="entry name" value="ABC TRANSPORTER, ATP-BINDING PROTEIN"/>
    <property type="match status" value="1"/>
</dbReference>
<dbReference type="InterPro" id="IPR003593">
    <property type="entry name" value="AAA+_ATPase"/>
</dbReference>
<dbReference type="SMART" id="SM00382">
    <property type="entry name" value="AAA"/>
    <property type="match status" value="1"/>
</dbReference>
<comment type="similarity">
    <text evidence="1">Belongs to the ABC transporter superfamily.</text>
</comment>
<name>A0ABP8Z646_9ACTN</name>
<dbReference type="Proteomes" id="UP001499882">
    <property type="component" value="Unassembled WGS sequence"/>
</dbReference>
<keyword evidence="7" id="KW-1185">Reference proteome</keyword>
<dbReference type="InterPro" id="IPR027417">
    <property type="entry name" value="P-loop_NTPase"/>
</dbReference>
<dbReference type="SUPFAM" id="SSF52540">
    <property type="entry name" value="P-loop containing nucleoside triphosphate hydrolases"/>
    <property type="match status" value="1"/>
</dbReference>
<evidence type="ECO:0000256" key="3">
    <source>
        <dbReference type="ARBA" id="ARBA00022741"/>
    </source>
</evidence>
<keyword evidence="2" id="KW-0813">Transport</keyword>
<gene>
    <name evidence="6" type="ORF">GCM10023350_35640</name>
</gene>
<organism evidence="6 7">
    <name type="scientific">Nocardioides endophyticus</name>
    <dbReference type="NCBI Taxonomy" id="1353775"/>
    <lineage>
        <taxon>Bacteria</taxon>
        <taxon>Bacillati</taxon>
        <taxon>Actinomycetota</taxon>
        <taxon>Actinomycetes</taxon>
        <taxon>Propionibacteriales</taxon>
        <taxon>Nocardioidaceae</taxon>
        <taxon>Nocardioides</taxon>
    </lineage>
</organism>
<keyword evidence="4" id="KW-0067">ATP-binding</keyword>
<evidence type="ECO:0000256" key="1">
    <source>
        <dbReference type="ARBA" id="ARBA00005417"/>
    </source>
</evidence>
<dbReference type="RefSeq" id="WP_345528263.1">
    <property type="nucleotide sequence ID" value="NZ_BAABKN010000023.1"/>
</dbReference>
<proteinExistence type="inferred from homology"/>
<dbReference type="PROSITE" id="PS50893">
    <property type="entry name" value="ABC_TRANSPORTER_2"/>
    <property type="match status" value="1"/>
</dbReference>
<dbReference type="PANTHER" id="PTHR43335">
    <property type="entry name" value="ABC TRANSPORTER, ATP-BINDING PROTEIN"/>
    <property type="match status" value="1"/>
</dbReference>
<evidence type="ECO:0000256" key="4">
    <source>
        <dbReference type="ARBA" id="ARBA00022840"/>
    </source>
</evidence>
<evidence type="ECO:0000256" key="2">
    <source>
        <dbReference type="ARBA" id="ARBA00022448"/>
    </source>
</evidence>
<dbReference type="Gene3D" id="3.40.50.300">
    <property type="entry name" value="P-loop containing nucleotide triphosphate hydrolases"/>
    <property type="match status" value="1"/>
</dbReference>
<comment type="caution">
    <text evidence="6">The sequence shown here is derived from an EMBL/GenBank/DDBJ whole genome shotgun (WGS) entry which is preliminary data.</text>
</comment>
<reference evidence="7" key="1">
    <citation type="journal article" date="2019" name="Int. J. Syst. Evol. Microbiol.">
        <title>The Global Catalogue of Microorganisms (GCM) 10K type strain sequencing project: providing services to taxonomists for standard genome sequencing and annotation.</title>
        <authorList>
            <consortium name="The Broad Institute Genomics Platform"/>
            <consortium name="The Broad Institute Genome Sequencing Center for Infectious Disease"/>
            <person name="Wu L."/>
            <person name="Ma J."/>
        </authorList>
    </citation>
    <scope>NUCLEOTIDE SEQUENCE [LARGE SCALE GENOMIC DNA]</scope>
    <source>
        <strain evidence="7">JCM 18532</strain>
    </source>
</reference>
<dbReference type="Pfam" id="PF00005">
    <property type="entry name" value="ABC_tran"/>
    <property type="match status" value="1"/>
</dbReference>
<accession>A0ABP8Z646</accession>
<feature type="domain" description="ABC transporter" evidence="5">
    <location>
        <begin position="11"/>
        <end position="236"/>
    </location>
</feature>
<dbReference type="InterPro" id="IPR003439">
    <property type="entry name" value="ABC_transporter-like_ATP-bd"/>
</dbReference>
<protein>
    <recommendedName>
        <fullName evidence="5">ABC transporter domain-containing protein</fullName>
    </recommendedName>
</protein>
<evidence type="ECO:0000313" key="7">
    <source>
        <dbReference type="Proteomes" id="UP001499882"/>
    </source>
</evidence>
<evidence type="ECO:0000259" key="5">
    <source>
        <dbReference type="PROSITE" id="PS50893"/>
    </source>
</evidence>
<keyword evidence="3" id="KW-0547">Nucleotide-binding</keyword>
<sequence>MTSQDFQSPVVVAAGLSKHYRRVRAVDDLSFTVRRGAVTGFFGPNGAGKTTALKLLVGLARPSGGSVLLDGAPLRATISDPSRVGVAIEPCGAHPGRTARAHLRALAVMGGLPSSRVEEVLELVGLEEAAGRRVGGYSMGMRQRLGLATALLGDPDLLVLDEPTNGLDPRGIRWLRTLIRSRAAAGRTVLLSSHVLSEAALTVDDVVVIDHGRVLHQGSMTALTDRGRTLEELFFDLTDGAAA</sequence>
<dbReference type="EMBL" id="BAABKN010000023">
    <property type="protein sequence ID" value="GAA4747626.1"/>
    <property type="molecule type" value="Genomic_DNA"/>
</dbReference>
<evidence type="ECO:0000313" key="6">
    <source>
        <dbReference type="EMBL" id="GAA4747626.1"/>
    </source>
</evidence>